<dbReference type="EMBL" id="BMAW01004579">
    <property type="protein sequence ID" value="GFS89768.1"/>
    <property type="molecule type" value="Genomic_DNA"/>
</dbReference>
<keyword evidence="2" id="KW-1185">Reference proteome</keyword>
<evidence type="ECO:0000313" key="2">
    <source>
        <dbReference type="Proteomes" id="UP000887013"/>
    </source>
</evidence>
<comment type="caution">
    <text evidence="1">The sequence shown here is derived from an EMBL/GenBank/DDBJ whole genome shotgun (WGS) entry which is preliminary data.</text>
</comment>
<sequence length="81" mass="8967">MKEQSPVSVTLTMSEISLLPLSQVSEASEVDGSADELTFFRTNLSFLPLDKVADVALNVLDCYPISPKGKEMILFFEHQMS</sequence>
<accession>A0A8X6TB99</accession>
<organism evidence="1 2">
    <name type="scientific">Nephila pilipes</name>
    <name type="common">Giant wood spider</name>
    <name type="synonym">Nephila maculata</name>
    <dbReference type="NCBI Taxonomy" id="299642"/>
    <lineage>
        <taxon>Eukaryota</taxon>
        <taxon>Metazoa</taxon>
        <taxon>Ecdysozoa</taxon>
        <taxon>Arthropoda</taxon>
        <taxon>Chelicerata</taxon>
        <taxon>Arachnida</taxon>
        <taxon>Araneae</taxon>
        <taxon>Araneomorphae</taxon>
        <taxon>Entelegynae</taxon>
        <taxon>Araneoidea</taxon>
        <taxon>Nephilidae</taxon>
        <taxon>Nephila</taxon>
    </lineage>
</organism>
<proteinExistence type="predicted"/>
<protein>
    <submittedName>
        <fullName evidence="1">Uncharacterized protein</fullName>
    </submittedName>
</protein>
<dbReference type="AlphaFoldDB" id="A0A8X6TB99"/>
<name>A0A8X6TB99_NEPPI</name>
<evidence type="ECO:0000313" key="1">
    <source>
        <dbReference type="EMBL" id="GFS89768.1"/>
    </source>
</evidence>
<gene>
    <name evidence="1" type="ORF">NPIL_78201</name>
</gene>
<dbReference type="Proteomes" id="UP000887013">
    <property type="component" value="Unassembled WGS sequence"/>
</dbReference>
<reference evidence="1" key="1">
    <citation type="submission" date="2020-08" db="EMBL/GenBank/DDBJ databases">
        <title>Multicomponent nature underlies the extraordinary mechanical properties of spider dragline silk.</title>
        <authorList>
            <person name="Kono N."/>
            <person name="Nakamura H."/>
            <person name="Mori M."/>
            <person name="Yoshida Y."/>
            <person name="Ohtoshi R."/>
            <person name="Malay A.D."/>
            <person name="Moran D.A.P."/>
            <person name="Tomita M."/>
            <person name="Numata K."/>
            <person name="Arakawa K."/>
        </authorList>
    </citation>
    <scope>NUCLEOTIDE SEQUENCE</scope>
</reference>